<dbReference type="AlphaFoldDB" id="A0A1G9H6K2"/>
<accession>A0A1G9H6K2</accession>
<dbReference type="Proteomes" id="UP000198510">
    <property type="component" value="Unassembled WGS sequence"/>
</dbReference>
<evidence type="ECO:0000313" key="1">
    <source>
        <dbReference type="EMBL" id="SDL08587.1"/>
    </source>
</evidence>
<sequence>MRTEQILLLLKTRGAMTIPGLAQELGMTGEGARLQLHQLVEADLVKVAMETKGVGRPRQWFSLTAAGHARFPDTHADLTLQLIESIKRVLGEAALDKVIEAREHAIHQRYRTTLQGKADLRSQVMALAEARNREGYMAEVQEEEDAFLLIENHCPICAAATHCQGFCRSELNTFRDLLGEGVRVERVEHLMQGGRRCAYRIRRQEMPR</sequence>
<dbReference type="Gene3D" id="1.10.10.10">
    <property type="entry name" value="Winged helix-like DNA-binding domain superfamily/Winged helix DNA-binding domain"/>
    <property type="match status" value="1"/>
</dbReference>
<dbReference type="SUPFAM" id="SSF46785">
    <property type="entry name" value="Winged helix' DNA-binding domain"/>
    <property type="match status" value="1"/>
</dbReference>
<evidence type="ECO:0000313" key="2">
    <source>
        <dbReference type="Proteomes" id="UP000198510"/>
    </source>
</evidence>
<name>A0A1G9H6K2_9BACT</name>
<reference evidence="1 2" key="1">
    <citation type="submission" date="2016-10" db="EMBL/GenBank/DDBJ databases">
        <authorList>
            <person name="de Groot N.N."/>
        </authorList>
    </citation>
    <scope>NUCLEOTIDE SEQUENCE [LARGE SCALE GENOMIC DNA]</scope>
    <source>
        <strain evidence="1 2">DSM 25186</strain>
    </source>
</reference>
<organism evidence="1 2">
    <name type="scientific">Catalinimonas alkaloidigena</name>
    <dbReference type="NCBI Taxonomy" id="1075417"/>
    <lineage>
        <taxon>Bacteria</taxon>
        <taxon>Pseudomonadati</taxon>
        <taxon>Bacteroidota</taxon>
        <taxon>Cytophagia</taxon>
        <taxon>Cytophagales</taxon>
        <taxon>Catalimonadaceae</taxon>
        <taxon>Catalinimonas</taxon>
    </lineage>
</organism>
<dbReference type="InterPro" id="IPR036390">
    <property type="entry name" value="WH_DNA-bd_sf"/>
</dbReference>
<dbReference type="OrthoDB" id="155998at2"/>
<keyword evidence="2" id="KW-1185">Reference proteome</keyword>
<protein>
    <submittedName>
        <fullName evidence="1">Predicted transcriptional regulator, ArsR family</fullName>
    </submittedName>
</protein>
<dbReference type="RefSeq" id="WP_089682356.1">
    <property type="nucleotide sequence ID" value="NZ_FNFO01000004.1"/>
</dbReference>
<dbReference type="InterPro" id="IPR036388">
    <property type="entry name" value="WH-like_DNA-bd_sf"/>
</dbReference>
<dbReference type="EMBL" id="FNFO01000004">
    <property type="protein sequence ID" value="SDL08587.1"/>
    <property type="molecule type" value="Genomic_DNA"/>
</dbReference>
<gene>
    <name evidence="1" type="ORF">SAMN05421823_104336</name>
</gene>
<dbReference type="STRING" id="1075417.SAMN05421823_104336"/>
<proteinExistence type="predicted"/>